<evidence type="ECO:0000256" key="7">
    <source>
        <dbReference type="ARBA" id="ARBA00023004"/>
    </source>
</evidence>
<keyword evidence="7 9" id="KW-0408">Iron</keyword>
<dbReference type="Proteomes" id="UP000036771">
    <property type="component" value="Unassembled WGS sequence"/>
</dbReference>
<name>A0A0K8MF47_9PROT</name>
<keyword evidence="4 11" id="KW-0812">Transmembrane</keyword>
<proteinExistence type="predicted"/>
<dbReference type="PRINTS" id="PR00603">
    <property type="entry name" value="CYTOCHROMEC1"/>
</dbReference>
<evidence type="ECO:0000256" key="10">
    <source>
        <dbReference type="SAM" id="MobiDB-lite"/>
    </source>
</evidence>
<keyword evidence="5 9" id="KW-0479">Metal-binding</keyword>
<evidence type="ECO:0000256" key="9">
    <source>
        <dbReference type="PIRSR" id="PIRSR602326-1"/>
    </source>
</evidence>
<sequence>MNKIFLGILVYWLTCGTGTGTKAEQEVQPPHNQWSFESPLGTFDRGALQRGFQVYQEVCSTCHALDHLRYENLKDLGYTEAQIKVIASQHEVPGPLDDEGNPTKRPGKPEDHFVKPFPNEKAARAANNGAYPPDQSLVVKARKHEADYVKALLTGYTNPPQDMKMANGMYYNTYFPGHQIAMAPPLSPGQVKYADGTPSTVEQMAHDVVTFLAWAAEPTLEERKRMGVKVLSFLALFTIMMYIVMRRTWRNLKK</sequence>
<evidence type="ECO:0000256" key="11">
    <source>
        <dbReference type="SAM" id="Phobius"/>
    </source>
</evidence>
<dbReference type="SUPFAM" id="SSF46626">
    <property type="entry name" value="Cytochrome c"/>
    <property type="match status" value="1"/>
</dbReference>
<evidence type="ECO:0000259" key="12">
    <source>
        <dbReference type="PROSITE" id="PS51007"/>
    </source>
</evidence>
<evidence type="ECO:0000256" key="4">
    <source>
        <dbReference type="ARBA" id="ARBA00022692"/>
    </source>
</evidence>
<dbReference type="FunFam" id="1.10.760.10:FF:000011">
    <property type="entry name" value="Cytochrome c1, putative"/>
    <property type="match status" value="1"/>
</dbReference>
<dbReference type="PROSITE" id="PS51007">
    <property type="entry name" value="CYTC"/>
    <property type="match status" value="1"/>
</dbReference>
<keyword evidence="3 9" id="KW-0349">Heme</keyword>
<dbReference type="Pfam" id="PF02167">
    <property type="entry name" value="Cytochrom_C1"/>
    <property type="match status" value="1"/>
</dbReference>
<keyword evidence="8 11" id="KW-0472">Membrane</keyword>
<comment type="caution">
    <text evidence="13">The sequence shown here is derived from an EMBL/GenBank/DDBJ whole genome shotgun (WGS) entry which is preliminary data.</text>
</comment>
<dbReference type="GO" id="GO:0046872">
    <property type="term" value="F:metal ion binding"/>
    <property type="evidence" value="ECO:0007669"/>
    <property type="project" value="UniProtKB-KW"/>
</dbReference>
<dbReference type="GO" id="GO:0009055">
    <property type="term" value="F:electron transfer activity"/>
    <property type="evidence" value="ECO:0007669"/>
    <property type="project" value="InterPro"/>
</dbReference>
<dbReference type="AlphaFoldDB" id="A0A0K8MF47"/>
<dbReference type="STRING" id="1629334.Cva_01135"/>
<dbReference type="EMBL" id="BBVC01000061">
    <property type="protein sequence ID" value="GAO98474.1"/>
    <property type="molecule type" value="Genomic_DNA"/>
</dbReference>
<evidence type="ECO:0000256" key="1">
    <source>
        <dbReference type="ARBA" id="ARBA00004370"/>
    </source>
</evidence>
<comment type="subcellular location">
    <subcellularLocation>
        <location evidence="1">Membrane</location>
    </subcellularLocation>
</comment>
<feature type="binding site" description="covalent" evidence="9">
    <location>
        <position position="59"/>
    </location>
    <ligand>
        <name>heme c</name>
        <dbReference type="ChEBI" id="CHEBI:61717"/>
    </ligand>
</feature>
<evidence type="ECO:0000313" key="13">
    <source>
        <dbReference type="EMBL" id="GAO98474.1"/>
    </source>
</evidence>
<feature type="region of interest" description="Disordered" evidence="10">
    <location>
        <begin position="90"/>
        <end position="115"/>
    </location>
</feature>
<protein>
    <recommendedName>
        <fullName evidence="2">Cytochrome c1</fullName>
    </recommendedName>
</protein>
<feature type="binding site" description="covalent" evidence="9">
    <location>
        <position position="62"/>
    </location>
    <ligand>
        <name>heme c</name>
        <dbReference type="ChEBI" id="CHEBI:61717"/>
    </ligand>
</feature>
<comment type="cofactor">
    <cofactor evidence="9">
        <name>heme c</name>
        <dbReference type="ChEBI" id="CHEBI:61717"/>
    </cofactor>
    <text evidence="9">Binds 1 heme c group covalently per subunit.</text>
</comment>
<dbReference type="GO" id="GO:0016020">
    <property type="term" value="C:membrane"/>
    <property type="evidence" value="ECO:0007669"/>
    <property type="project" value="UniProtKB-SubCell"/>
</dbReference>
<evidence type="ECO:0000256" key="5">
    <source>
        <dbReference type="ARBA" id="ARBA00022723"/>
    </source>
</evidence>
<dbReference type="PANTHER" id="PTHR10266">
    <property type="entry name" value="CYTOCHROME C1"/>
    <property type="match status" value="1"/>
</dbReference>
<feature type="transmembrane region" description="Helical" evidence="11">
    <location>
        <begin position="226"/>
        <end position="245"/>
    </location>
</feature>
<feature type="binding site" description="covalent" evidence="9">
    <location>
        <position position="63"/>
    </location>
    <ligand>
        <name>heme c</name>
        <dbReference type="ChEBI" id="CHEBI:61717"/>
    </ligand>
</feature>
<evidence type="ECO:0000256" key="6">
    <source>
        <dbReference type="ARBA" id="ARBA00022989"/>
    </source>
</evidence>
<feature type="domain" description="Cytochrome c" evidence="12">
    <location>
        <begin position="46"/>
        <end position="216"/>
    </location>
</feature>
<evidence type="ECO:0000256" key="8">
    <source>
        <dbReference type="ARBA" id="ARBA00023136"/>
    </source>
</evidence>
<dbReference type="GO" id="GO:0020037">
    <property type="term" value="F:heme binding"/>
    <property type="evidence" value="ECO:0007669"/>
    <property type="project" value="InterPro"/>
</dbReference>
<dbReference type="InterPro" id="IPR009056">
    <property type="entry name" value="Cyt_c-like_dom"/>
</dbReference>
<evidence type="ECO:0000256" key="2">
    <source>
        <dbReference type="ARBA" id="ARBA00016165"/>
    </source>
</evidence>
<dbReference type="OrthoDB" id="9808471at2"/>
<dbReference type="InterPro" id="IPR002326">
    <property type="entry name" value="Cyt_c1"/>
</dbReference>
<dbReference type="Gene3D" id="1.20.5.100">
    <property type="entry name" value="Cytochrome c1, transmembrane anchor, C-terminal"/>
    <property type="match status" value="1"/>
</dbReference>
<dbReference type="InterPro" id="IPR036909">
    <property type="entry name" value="Cyt_c-like_dom_sf"/>
</dbReference>
<keyword evidence="6 11" id="KW-1133">Transmembrane helix</keyword>
<dbReference type="PANTHER" id="PTHR10266:SF3">
    <property type="entry name" value="CYTOCHROME C1, HEME PROTEIN, MITOCHONDRIAL"/>
    <property type="match status" value="1"/>
</dbReference>
<reference evidence="13 14" key="1">
    <citation type="submission" date="2015-03" db="EMBL/GenBank/DDBJ databases">
        <title>Caedibacter varicaedens, whole genome shotgun sequence.</title>
        <authorList>
            <person name="Suzuki H."/>
            <person name="Dapper A.L."/>
            <person name="Gibson A.K."/>
            <person name="Jackson C."/>
            <person name="Lee H."/>
            <person name="Pejaver V.R."/>
            <person name="Doak T."/>
            <person name="Lynch M."/>
        </authorList>
    </citation>
    <scope>NUCLEOTIDE SEQUENCE [LARGE SCALE GENOMIC DNA]</scope>
</reference>
<organism evidence="13 14">
    <name type="scientific">Caedimonas varicaedens</name>
    <dbReference type="NCBI Taxonomy" id="1629334"/>
    <lineage>
        <taxon>Bacteria</taxon>
        <taxon>Pseudomonadati</taxon>
        <taxon>Pseudomonadota</taxon>
        <taxon>Alphaproteobacteria</taxon>
        <taxon>Holosporales</taxon>
        <taxon>Caedimonadaceae</taxon>
        <taxon>Caedimonas</taxon>
    </lineage>
</organism>
<evidence type="ECO:0000313" key="14">
    <source>
        <dbReference type="Proteomes" id="UP000036771"/>
    </source>
</evidence>
<keyword evidence="14" id="KW-1185">Reference proteome</keyword>
<feature type="binding site" description="covalent" evidence="9">
    <location>
        <position position="182"/>
    </location>
    <ligand>
        <name>heme c</name>
        <dbReference type="ChEBI" id="CHEBI:61717"/>
    </ligand>
</feature>
<dbReference type="Gene3D" id="1.10.760.10">
    <property type="entry name" value="Cytochrome c-like domain"/>
    <property type="match status" value="1"/>
</dbReference>
<accession>A0A0K8MF47</accession>
<evidence type="ECO:0000256" key="3">
    <source>
        <dbReference type="ARBA" id="ARBA00022617"/>
    </source>
</evidence>
<gene>
    <name evidence="13" type="primary">fbcH</name>
    <name evidence="13" type="ORF">Cva_01135</name>
</gene>